<feature type="region of interest" description="Disordered" evidence="1">
    <location>
        <begin position="53"/>
        <end position="123"/>
    </location>
</feature>
<dbReference type="EMBL" id="JAGTTL010000004">
    <property type="protein sequence ID" value="KAK6323156.1"/>
    <property type="molecule type" value="Genomic_DNA"/>
</dbReference>
<proteinExistence type="predicted"/>
<feature type="region of interest" description="Disordered" evidence="1">
    <location>
        <begin position="1029"/>
        <end position="1073"/>
    </location>
</feature>
<feature type="region of interest" description="Disordered" evidence="1">
    <location>
        <begin position="288"/>
        <end position="309"/>
    </location>
</feature>
<feature type="compositionally biased region" description="Polar residues" evidence="1">
    <location>
        <begin position="293"/>
        <end position="309"/>
    </location>
</feature>
<sequence length="1435" mass="157510">MSNSTLRWLNKSFFSQTAAPPLFAIGLLLKDGVARETTAVHCPVVLNVRSRDSDSGEDLEYSHQEKGMEEEVKEEEPDAQLKEEKKERKNERKAKWKSSAKKKSADQGTEEGPSVAFCSPRAQSPDKYQNRAAVIQLLQEELRKSLLHPSGMEEDVCFPILINFMRNLTERQWKVIQEGMRNPTTKVHLAKMCRKIAKTVSHIAVEILIPTLAQILELDAAKEASSSPSLTGSLCANNASIQEHVVKFNEQGLPKWPGSGKSLCSQRVKTPYSSATDFEQSHMVTFDDKDLSTRPSSGRSLCSQRVKTPYPSSTEFEQSLELIREHSYHKRELRTSGSGTHYYSSQTLLQRAHGGEARLTDPLNALFGITENTILQALGDQSCSSGSPGLTRSVVREVVSQVNSDISLIISCSSSGKSSPVLCDTGRRYAMQAAQKLVSVICAKLRRFGFTGQAAPQAKTNPSKENVDIEASLASLTGEVMAVMVNSGECQEGEQGTMDALREIAHKVQFLASRDSVCGLLEDSLEEKISLKETVSSGSMASQNMLIFSPSEKMLRSPVMSTIEKLSCVELKSEATKAISEVLIRSSRSLSAQMSACTPEPSSNLASERNLPAMPEEHLTSTINIGSEASEIMDSFLSDMKCIAQSDFTKLEALPVALNLAKKLQNMLRGLYSRLLAPKSSDRDKEENLEQAKNISAPTLIQRSFGSNKSEPMLPGVISPGAVALCRGQSESSRPMMALSPQIIQLHLDSTTKEVMSTIVSCFKPEVPEEELTYSDEKMSSDTSLLATEFVDHIIAWLKDISAASSATSSSESLCVSPNAVLCKLTSETFQTQAAKRVKQVLSKSVRCFSNLGSSSRSESHTSWVSQSDFGILQDSSSTSSMSFDSSAFGVVATVVKDMKSLLQTTESTDSLEPTDSALLHGTSSYSETSSKSWQSGVPISDFKLWSTAQTIYRHLRNNLREFFTRHHQPDVKTTDATMAQAKKSISQILVAIQEDMSRSEELMTSGELVQLHDIVGTMLEGVETVCSEGDKEQEWQELQRPSSSLSTASKGSRSQRLDNTHTLPGTPMSTELLDNSFPVVRSTCIDARDDIGASLSDLRKTLNGVVSFIIENLDPEVLQQTTSPDSDLTRLEELISKEKIHSLCHDLVDQLESLIWEQNSIPLINSVAVAKCVSDTVLLNLARRENQVGKPFSSKLIYMFAEESVKRLLLPLIFPPSSWGLDQEASLHDVPSRASSRRSSSSTTSGVTVLDGCSSLVSGSSSQIYDDTVNLFTRAICYQVMNNMSGASSHTMEDNIHDRDASVIAIGSVEQAQSYSSYPQAVNQGIRRFRFLPKISKFRINLKSNKNEGQPSEEAQDQIKVPCEEEHCISPCIVPKAVTASLQESCPSTSQPEEKKHKPSIFVRMFSAINKGLHNTFKCTSNKKQLLQPVTTPN</sequence>
<dbReference type="Proteomes" id="UP001356427">
    <property type="component" value="Unassembled WGS sequence"/>
</dbReference>
<gene>
    <name evidence="2" type="ORF">J4Q44_G00054950</name>
</gene>
<accession>A0AAN8MCE9</accession>
<feature type="compositionally biased region" description="Polar residues" evidence="1">
    <location>
        <begin position="1061"/>
        <end position="1073"/>
    </location>
</feature>
<reference evidence="2 3" key="1">
    <citation type="submission" date="2021-04" db="EMBL/GenBank/DDBJ databases">
        <authorList>
            <person name="De Guttry C."/>
            <person name="Zahm M."/>
            <person name="Klopp C."/>
            <person name="Cabau C."/>
            <person name="Louis A."/>
            <person name="Berthelot C."/>
            <person name="Parey E."/>
            <person name="Roest Crollius H."/>
            <person name="Montfort J."/>
            <person name="Robinson-Rechavi M."/>
            <person name="Bucao C."/>
            <person name="Bouchez O."/>
            <person name="Gislard M."/>
            <person name="Lluch J."/>
            <person name="Milhes M."/>
            <person name="Lampietro C."/>
            <person name="Lopez Roques C."/>
            <person name="Donnadieu C."/>
            <person name="Braasch I."/>
            <person name="Desvignes T."/>
            <person name="Postlethwait J."/>
            <person name="Bobe J."/>
            <person name="Wedekind C."/>
            <person name="Guiguen Y."/>
        </authorList>
    </citation>
    <scope>NUCLEOTIDE SEQUENCE [LARGE SCALE GENOMIC DNA]</scope>
    <source>
        <strain evidence="2">Cs_M1</strain>
        <tissue evidence="2">Blood</tissue>
    </source>
</reference>
<organism evidence="2 3">
    <name type="scientific">Coregonus suidteri</name>
    <dbReference type="NCBI Taxonomy" id="861788"/>
    <lineage>
        <taxon>Eukaryota</taxon>
        <taxon>Metazoa</taxon>
        <taxon>Chordata</taxon>
        <taxon>Craniata</taxon>
        <taxon>Vertebrata</taxon>
        <taxon>Euteleostomi</taxon>
        <taxon>Actinopterygii</taxon>
        <taxon>Neopterygii</taxon>
        <taxon>Teleostei</taxon>
        <taxon>Protacanthopterygii</taxon>
        <taxon>Salmoniformes</taxon>
        <taxon>Salmonidae</taxon>
        <taxon>Coregoninae</taxon>
        <taxon>Coregonus</taxon>
    </lineage>
</organism>
<comment type="caution">
    <text evidence="2">The sequence shown here is derived from an EMBL/GenBank/DDBJ whole genome shotgun (WGS) entry which is preliminary data.</text>
</comment>
<protein>
    <submittedName>
        <fullName evidence="2">Uncharacterized protein</fullName>
    </submittedName>
</protein>
<feature type="compositionally biased region" description="Basic residues" evidence="1">
    <location>
        <begin position="91"/>
        <end position="102"/>
    </location>
</feature>
<feature type="compositionally biased region" description="Polar residues" evidence="1">
    <location>
        <begin position="1040"/>
        <end position="1055"/>
    </location>
</feature>
<evidence type="ECO:0000313" key="3">
    <source>
        <dbReference type="Proteomes" id="UP001356427"/>
    </source>
</evidence>
<name>A0AAN8MCE9_9TELE</name>
<keyword evidence="3" id="KW-1185">Reference proteome</keyword>
<feature type="compositionally biased region" description="Basic and acidic residues" evidence="1">
    <location>
        <begin position="79"/>
        <end position="90"/>
    </location>
</feature>
<feature type="compositionally biased region" description="Basic and acidic residues" evidence="1">
    <location>
        <begin position="53"/>
        <end position="70"/>
    </location>
</feature>
<evidence type="ECO:0000256" key="1">
    <source>
        <dbReference type="SAM" id="MobiDB-lite"/>
    </source>
</evidence>
<evidence type="ECO:0000313" key="2">
    <source>
        <dbReference type="EMBL" id="KAK6323156.1"/>
    </source>
</evidence>